<evidence type="ECO:0000313" key="2">
    <source>
        <dbReference type="EMBL" id="MBE9405168.1"/>
    </source>
</evidence>
<comment type="caution">
    <text evidence="2">The sequence shown here is derived from an EMBL/GenBank/DDBJ whole genome shotgun (WGS) entry which is preliminary data.</text>
</comment>
<dbReference type="EMBL" id="JADEYR010000023">
    <property type="protein sequence ID" value="MBE9405168.1"/>
    <property type="molecule type" value="Genomic_DNA"/>
</dbReference>
<sequence length="121" mass="13106">MIQHENHLLRAQHRRQTAQKSGHADGGQRLARGLTRIAEPMGGDLGAGAATVGCRDRHMERPARGVPGVIRKGQVAQFSCSGVAEESPGQPGPHEHICDVEQRGGITRWRDVPAEHVGELR</sequence>
<organism evidence="2 3">
    <name type="scientific">Brachybacterium epidermidis</name>
    <dbReference type="NCBI Taxonomy" id="2781983"/>
    <lineage>
        <taxon>Bacteria</taxon>
        <taxon>Bacillati</taxon>
        <taxon>Actinomycetota</taxon>
        <taxon>Actinomycetes</taxon>
        <taxon>Micrococcales</taxon>
        <taxon>Dermabacteraceae</taxon>
        <taxon>Brachybacterium</taxon>
    </lineage>
</organism>
<gene>
    <name evidence="2" type="ORF">IOE58_13635</name>
</gene>
<feature type="region of interest" description="Disordered" evidence="1">
    <location>
        <begin position="1"/>
        <end position="49"/>
    </location>
</feature>
<reference evidence="2 3" key="1">
    <citation type="submission" date="2020-10" db="EMBL/GenBank/DDBJ databases">
        <title>Draft genome and description of Brachybacterium epidermidis sp nov.</title>
        <authorList>
            <person name="Boxberger M."/>
            <person name="La Scola B."/>
        </authorList>
    </citation>
    <scope>NUCLEOTIDE SEQUENCE [LARGE SCALE GENOMIC DNA]</scope>
    <source>
        <strain evidence="2 3">Marseille-Q2903</strain>
    </source>
</reference>
<keyword evidence="3" id="KW-1185">Reference proteome</keyword>
<protein>
    <submittedName>
        <fullName evidence="2">Uncharacterized protein</fullName>
    </submittedName>
</protein>
<proteinExistence type="predicted"/>
<accession>A0ABR9W4V8</accession>
<evidence type="ECO:0000256" key="1">
    <source>
        <dbReference type="SAM" id="MobiDB-lite"/>
    </source>
</evidence>
<name>A0ABR9W4V8_9MICO</name>
<dbReference type="Proteomes" id="UP000644727">
    <property type="component" value="Unassembled WGS sequence"/>
</dbReference>
<evidence type="ECO:0000313" key="3">
    <source>
        <dbReference type="Proteomes" id="UP000644727"/>
    </source>
</evidence>
<dbReference type="RefSeq" id="WP_193866899.1">
    <property type="nucleotide sequence ID" value="NZ_JADEYR010000023.1"/>
</dbReference>